<dbReference type="Proteomes" id="UP000726170">
    <property type="component" value="Unassembled WGS sequence"/>
</dbReference>
<evidence type="ECO:0000313" key="1">
    <source>
        <dbReference type="EMBL" id="MBU5482927.1"/>
    </source>
</evidence>
<organism evidence="1 2">
    <name type="scientific">Clostridium mobile</name>
    <dbReference type="NCBI Taxonomy" id="2841512"/>
    <lineage>
        <taxon>Bacteria</taxon>
        <taxon>Bacillati</taxon>
        <taxon>Bacillota</taxon>
        <taxon>Clostridia</taxon>
        <taxon>Eubacteriales</taxon>
        <taxon>Clostridiaceae</taxon>
        <taxon>Clostridium</taxon>
    </lineage>
</organism>
<dbReference type="RefSeq" id="WP_216437339.1">
    <property type="nucleotide sequence ID" value="NZ_JAHLQF010000001.1"/>
</dbReference>
<proteinExistence type="predicted"/>
<dbReference type="EMBL" id="JAHLQF010000001">
    <property type="protein sequence ID" value="MBU5482927.1"/>
    <property type="molecule type" value="Genomic_DNA"/>
</dbReference>
<comment type="caution">
    <text evidence="1">The sequence shown here is derived from an EMBL/GenBank/DDBJ whole genome shotgun (WGS) entry which is preliminary data.</text>
</comment>
<name>A0ABS6ECL3_9CLOT</name>
<keyword evidence="2" id="KW-1185">Reference proteome</keyword>
<evidence type="ECO:0000313" key="2">
    <source>
        <dbReference type="Proteomes" id="UP000726170"/>
    </source>
</evidence>
<gene>
    <name evidence="1" type="ORF">KQI86_01230</name>
</gene>
<protein>
    <submittedName>
        <fullName evidence="1">Uncharacterized protein</fullName>
    </submittedName>
</protein>
<accession>A0ABS6ECL3</accession>
<reference evidence="1 2" key="1">
    <citation type="submission" date="2021-06" db="EMBL/GenBank/DDBJ databases">
        <authorList>
            <person name="Sun Q."/>
            <person name="Li D."/>
        </authorList>
    </citation>
    <scope>NUCLEOTIDE SEQUENCE [LARGE SCALE GENOMIC DNA]</scope>
    <source>
        <strain evidence="1 2">MSJ-11</strain>
    </source>
</reference>
<sequence length="61" mass="6960">MSKTFTDKLKTSNLFSINYTLEDISGVFSSGQKYKVIKSNGEVGVMTQKSFSEYYEYTPLK</sequence>